<dbReference type="CDD" id="cd09112">
    <property type="entry name" value="PLDc_CLS_2"/>
    <property type="match status" value="1"/>
</dbReference>
<evidence type="ECO:0000313" key="2">
    <source>
        <dbReference type="EMBL" id="MSE20936.1"/>
    </source>
</evidence>
<proteinExistence type="predicted"/>
<reference evidence="2 3" key="1">
    <citation type="submission" date="2019-11" db="EMBL/GenBank/DDBJ databases">
        <title>Draft Genome Sequence of Plant Growth-Promoting Rhizosphere-Associated Bacteria.</title>
        <authorList>
            <person name="Vasilyev I.Y."/>
            <person name="Radchenko V."/>
            <person name="Ilnitskaya E.V."/>
        </authorList>
    </citation>
    <scope>NUCLEOTIDE SEQUENCE [LARGE SCALE GENOMIC DNA]</scope>
    <source>
        <strain evidence="2 3">VRA_07sq_f</strain>
    </source>
</reference>
<dbReference type="Gene3D" id="3.30.870.10">
    <property type="entry name" value="Endonuclease Chain A"/>
    <property type="match status" value="1"/>
</dbReference>
<dbReference type="GO" id="GO:0030572">
    <property type="term" value="F:phosphatidyltransferase activity"/>
    <property type="evidence" value="ECO:0007669"/>
    <property type="project" value="UniProtKB-ARBA"/>
</dbReference>
<dbReference type="Proteomes" id="UP000491237">
    <property type="component" value="Unassembled WGS sequence"/>
</dbReference>
<sequence length="163" mass="18974">MGYIKLITMAKKYCWIQSPYLIPDDSVMDALRIAAMSGVDVRIMVPSMPDHPFVYRATQYYAHQLAEEGVKIYYYGNGFMHAKTMVIDDKISSVGSANLDYRSFKLNFEINSFIYDQKFSAELRDIFLNDIDVSELQTTEMFEQQSLWLKFKQTFSRLLSPIL</sequence>
<name>A0A844EJ61_9LACO</name>
<dbReference type="PROSITE" id="PS50035">
    <property type="entry name" value="PLD"/>
    <property type="match status" value="1"/>
</dbReference>
<dbReference type="PANTHER" id="PTHR21248:SF22">
    <property type="entry name" value="PHOSPHOLIPASE D"/>
    <property type="match status" value="1"/>
</dbReference>
<organism evidence="2 3">
    <name type="scientific">Lentilactobacillus parabuchneri</name>
    <dbReference type="NCBI Taxonomy" id="152331"/>
    <lineage>
        <taxon>Bacteria</taxon>
        <taxon>Bacillati</taxon>
        <taxon>Bacillota</taxon>
        <taxon>Bacilli</taxon>
        <taxon>Lactobacillales</taxon>
        <taxon>Lactobacillaceae</taxon>
        <taxon>Lentilactobacillus</taxon>
    </lineage>
</organism>
<dbReference type="Pfam" id="PF13091">
    <property type="entry name" value="PLDc_2"/>
    <property type="match status" value="1"/>
</dbReference>
<comment type="caution">
    <text evidence="2">The sequence shown here is derived from an EMBL/GenBank/DDBJ whole genome shotgun (WGS) entry which is preliminary data.</text>
</comment>
<accession>A0A844EJ61</accession>
<feature type="domain" description="PLD phosphodiesterase" evidence="1">
    <location>
        <begin position="76"/>
        <end position="103"/>
    </location>
</feature>
<dbReference type="GO" id="GO:0032049">
    <property type="term" value="P:cardiolipin biosynthetic process"/>
    <property type="evidence" value="ECO:0007669"/>
    <property type="project" value="UniProtKB-ARBA"/>
</dbReference>
<dbReference type="SMART" id="SM00155">
    <property type="entry name" value="PLDc"/>
    <property type="match status" value="1"/>
</dbReference>
<protein>
    <submittedName>
        <fullName evidence="2">Cardiolipin synthase</fullName>
    </submittedName>
</protein>
<dbReference type="EMBL" id="WKKY01000204">
    <property type="protein sequence ID" value="MSE20936.1"/>
    <property type="molecule type" value="Genomic_DNA"/>
</dbReference>
<dbReference type="InterPro" id="IPR025202">
    <property type="entry name" value="PLD-like_dom"/>
</dbReference>
<evidence type="ECO:0000259" key="1">
    <source>
        <dbReference type="PROSITE" id="PS50035"/>
    </source>
</evidence>
<dbReference type="AlphaFoldDB" id="A0A844EJ61"/>
<evidence type="ECO:0000313" key="3">
    <source>
        <dbReference type="Proteomes" id="UP000491237"/>
    </source>
</evidence>
<dbReference type="InterPro" id="IPR001736">
    <property type="entry name" value="PLipase_D/transphosphatidylase"/>
</dbReference>
<gene>
    <name evidence="2" type="ORF">GKC44_06690</name>
</gene>
<dbReference type="SUPFAM" id="SSF56024">
    <property type="entry name" value="Phospholipase D/nuclease"/>
    <property type="match status" value="1"/>
</dbReference>
<dbReference type="PANTHER" id="PTHR21248">
    <property type="entry name" value="CARDIOLIPIN SYNTHASE"/>
    <property type="match status" value="1"/>
</dbReference>